<evidence type="ECO:0000313" key="1">
    <source>
        <dbReference type="EMBL" id="GFY91293.1"/>
    </source>
</evidence>
<proteinExistence type="predicted"/>
<evidence type="ECO:0000313" key="2">
    <source>
        <dbReference type="Proteomes" id="UP000585474"/>
    </source>
</evidence>
<organism evidence="1 2">
    <name type="scientific">Actinidia rufa</name>
    <dbReference type="NCBI Taxonomy" id="165716"/>
    <lineage>
        <taxon>Eukaryota</taxon>
        <taxon>Viridiplantae</taxon>
        <taxon>Streptophyta</taxon>
        <taxon>Embryophyta</taxon>
        <taxon>Tracheophyta</taxon>
        <taxon>Spermatophyta</taxon>
        <taxon>Magnoliopsida</taxon>
        <taxon>eudicotyledons</taxon>
        <taxon>Gunneridae</taxon>
        <taxon>Pentapetalae</taxon>
        <taxon>asterids</taxon>
        <taxon>Ericales</taxon>
        <taxon>Actinidiaceae</taxon>
        <taxon>Actinidia</taxon>
    </lineage>
</organism>
<name>A0A7J0EY23_9ERIC</name>
<comment type="caution">
    <text evidence="1">The sequence shown here is derived from an EMBL/GenBank/DDBJ whole genome shotgun (WGS) entry which is preliminary data.</text>
</comment>
<dbReference type="OrthoDB" id="10447586at2759"/>
<dbReference type="EMBL" id="BJWL01000007">
    <property type="protein sequence ID" value="GFY91293.1"/>
    <property type="molecule type" value="Genomic_DNA"/>
</dbReference>
<accession>A0A7J0EY23</accession>
<gene>
    <name evidence="1" type="ORF">Acr_07g0014890</name>
</gene>
<sequence>MQRTTPLNSNRSLEVSGHEVVDWRTGSALLILETPSLLAEGSQGIKKNIFKEKQSQPDAATSSCC</sequence>
<protein>
    <submittedName>
        <fullName evidence="1">Uncharacterized protein</fullName>
    </submittedName>
</protein>
<keyword evidence="2" id="KW-1185">Reference proteome</keyword>
<reference evidence="1 2" key="1">
    <citation type="submission" date="2019-07" db="EMBL/GenBank/DDBJ databases">
        <title>De Novo Assembly of kiwifruit Actinidia rufa.</title>
        <authorList>
            <person name="Sugita-Konishi S."/>
            <person name="Sato K."/>
            <person name="Mori E."/>
            <person name="Abe Y."/>
            <person name="Kisaki G."/>
            <person name="Hamano K."/>
            <person name="Suezawa K."/>
            <person name="Otani M."/>
            <person name="Fukuda T."/>
            <person name="Manabe T."/>
            <person name="Gomi K."/>
            <person name="Tabuchi M."/>
            <person name="Akimitsu K."/>
            <person name="Kataoka I."/>
        </authorList>
    </citation>
    <scope>NUCLEOTIDE SEQUENCE [LARGE SCALE GENOMIC DNA]</scope>
    <source>
        <strain evidence="2">cv. Fuchu</strain>
    </source>
</reference>
<dbReference type="Proteomes" id="UP000585474">
    <property type="component" value="Unassembled WGS sequence"/>
</dbReference>
<dbReference type="AlphaFoldDB" id="A0A7J0EY23"/>